<reference evidence="12" key="1">
    <citation type="submission" date="2021-01" db="EMBL/GenBank/DDBJ databases">
        <authorList>
            <person name="Zahm M."/>
            <person name="Roques C."/>
            <person name="Cabau C."/>
            <person name="Klopp C."/>
            <person name="Donnadieu C."/>
            <person name="Jouanno E."/>
            <person name="Lampietro C."/>
            <person name="Louis A."/>
            <person name="Herpin A."/>
            <person name="Echchiki A."/>
            <person name="Berthelot C."/>
            <person name="Parey E."/>
            <person name="Roest-Crollius H."/>
            <person name="Braasch I."/>
            <person name="Postlethwait J."/>
            <person name="Bobe J."/>
            <person name="Montfort J."/>
            <person name="Bouchez O."/>
            <person name="Begum T."/>
            <person name="Mejri S."/>
            <person name="Adams A."/>
            <person name="Chen W.-J."/>
            <person name="Guiguen Y."/>
        </authorList>
    </citation>
    <scope>NUCLEOTIDE SEQUENCE</scope>
    <source>
        <strain evidence="12">YG-15Mar2019-1</strain>
        <tissue evidence="12">Brain</tissue>
    </source>
</reference>
<dbReference type="Pfam" id="PF07686">
    <property type="entry name" value="V-set"/>
    <property type="match status" value="1"/>
</dbReference>
<evidence type="ECO:0000256" key="7">
    <source>
        <dbReference type="ARBA" id="ARBA00023180"/>
    </source>
</evidence>
<keyword evidence="6" id="KW-1015">Disulfide bond</keyword>
<keyword evidence="5 9" id="KW-0472">Membrane</keyword>
<dbReference type="InterPro" id="IPR007110">
    <property type="entry name" value="Ig-like_dom"/>
</dbReference>
<dbReference type="InterPro" id="IPR013106">
    <property type="entry name" value="Ig_V-set"/>
</dbReference>
<feature type="chain" id="PRO_5039687520" description="Ig-like domain-containing protein" evidence="10">
    <location>
        <begin position="25"/>
        <end position="369"/>
    </location>
</feature>
<dbReference type="Pfam" id="PF08205">
    <property type="entry name" value="C2-set_2"/>
    <property type="match status" value="1"/>
</dbReference>
<evidence type="ECO:0000256" key="1">
    <source>
        <dbReference type="ARBA" id="ARBA00004167"/>
    </source>
</evidence>
<feature type="domain" description="Ig-like" evidence="11">
    <location>
        <begin position="244"/>
        <end position="330"/>
    </location>
</feature>
<feature type="domain" description="Ig-like" evidence="11">
    <location>
        <begin position="116"/>
        <end position="237"/>
    </location>
</feature>
<evidence type="ECO:0000256" key="3">
    <source>
        <dbReference type="ARBA" id="ARBA00022729"/>
    </source>
</evidence>
<feature type="transmembrane region" description="Helical" evidence="9">
    <location>
        <begin position="338"/>
        <end position="361"/>
    </location>
</feature>
<comment type="subcellular location">
    <subcellularLocation>
        <location evidence="1">Membrane</location>
        <topology evidence="1">Single-pass membrane protein</topology>
    </subcellularLocation>
</comment>
<evidence type="ECO:0000256" key="8">
    <source>
        <dbReference type="ARBA" id="ARBA00023319"/>
    </source>
</evidence>
<evidence type="ECO:0000256" key="4">
    <source>
        <dbReference type="ARBA" id="ARBA00022989"/>
    </source>
</evidence>
<proteinExistence type="predicted"/>
<dbReference type="Proteomes" id="UP001046870">
    <property type="component" value="Chromosome 15"/>
</dbReference>
<dbReference type="AlphaFoldDB" id="A0A9D3PLH2"/>
<keyword evidence="4 9" id="KW-1133">Transmembrane helix</keyword>
<sequence length="369" mass="40548">MFGAALPPCLQLCVSLVVVSRIQGEVTTLAHVQALVDNPFTIDCNVTVGPGETLKQVRWVDGQNQTLLTYLADQPVSIIDHRVELVRSHHDHSAIAIKRVQLRDEGCYRCMFDVYPTGQQERQVCLSVTATVTLEGNKTAVSGKAATLSCRYGLPQRVQQVLWRKTAEQGDTSDVASFSKRTQPVVHEPFRDRMTLSRTLGETRLSIKPVTTEDEGCYTCEFHPYPEGSRSAVACLTVYVLPKPEVTYKTTLPGVIEANCTALARPAAEIIWNVEGDNRTLGPPVSSSFQQGDGTTLVISTLSIQADLIEDTSVKCLVHHRGLDSPMSVSMNTKIGNALTILISVTTIAAVLILCMCICLWRCFLRRDD</sequence>
<dbReference type="GO" id="GO:0098632">
    <property type="term" value="F:cell-cell adhesion mediator activity"/>
    <property type="evidence" value="ECO:0007669"/>
    <property type="project" value="InterPro"/>
</dbReference>
<dbReference type="InterPro" id="IPR013162">
    <property type="entry name" value="CD80_C2-set"/>
</dbReference>
<dbReference type="Gene3D" id="2.60.40.10">
    <property type="entry name" value="Immunoglobulins"/>
    <property type="match status" value="3"/>
</dbReference>
<dbReference type="PANTHER" id="PTHR46841:SF4">
    <property type="entry name" value="SC:D189"/>
    <property type="match status" value="1"/>
</dbReference>
<dbReference type="EMBL" id="JAFDVH010000015">
    <property type="protein sequence ID" value="KAG7463385.1"/>
    <property type="molecule type" value="Genomic_DNA"/>
</dbReference>
<accession>A0A9D3PLH2</accession>
<keyword evidence="8" id="KW-0393">Immunoglobulin domain</keyword>
<keyword evidence="13" id="KW-1185">Reference proteome</keyword>
<evidence type="ECO:0000256" key="10">
    <source>
        <dbReference type="SAM" id="SignalP"/>
    </source>
</evidence>
<dbReference type="InterPro" id="IPR047164">
    <property type="entry name" value="OX2G-like"/>
</dbReference>
<dbReference type="GO" id="GO:0016020">
    <property type="term" value="C:membrane"/>
    <property type="evidence" value="ECO:0007669"/>
    <property type="project" value="UniProtKB-SubCell"/>
</dbReference>
<evidence type="ECO:0000256" key="2">
    <source>
        <dbReference type="ARBA" id="ARBA00022692"/>
    </source>
</evidence>
<evidence type="ECO:0000256" key="6">
    <source>
        <dbReference type="ARBA" id="ARBA00023157"/>
    </source>
</evidence>
<dbReference type="OrthoDB" id="8749387at2759"/>
<gene>
    <name evidence="12" type="ORF">MATL_G00176010</name>
</gene>
<keyword evidence="7" id="KW-0325">Glycoprotein</keyword>
<evidence type="ECO:0000256" key="5">
    <source>
        <dbReference type="ARBA" id="ARBA00023136"/>
    </source>
</evidence>
<evidence type="ECO:0000259" key="11">
    <source>
        <dbReference type="PROSITE" id="PS50835"/>
    </source>
</evidence>
<evidence type="ECO:0000256" key="9">
    <source>
        <dbReference type="SAM" id="Phobius"/>
    </source>
</evidence>
<evidence type="ECO:0000313" key="13">
    <source>
        <dbReference type="Proteomes" id="UP001046870"/>
    </source>
</evidence>
<comment type="caution">
    <text evidence="12">The sequence shown here is derived from an EMBL/GenBank/DDBJ whole genome shotgun (WGS) entry which is preliminary data.</text>
</comment>
<name>A0A9D3PLH2_MEGAT</name>
<keyword evidence="3 10" id="KW-0732">Signal</keyword>
<feature type="domain" description="Ig-like" evidence="11">
    <location>
        <begin position="8"/>
        <end position="110"/>
    </location>
</feature>
<dbReference type="SUPFAM" id="SSF48726">
    <property type="entry name" value="Immunoglobulin"/>
    <property type="match status" value="3"/>
</dbReference>
<dbReference type="InterPro" id="IPR003599">
    <property type="entry name" value="Ig_sub"/>
</dbReference>
<protein>
    <recommendedName>
        <fullName evidence="11">Ig-like domain-containing protein</fullName>
    </recommendedName>
</protein>
<evidence type="ECO:0000313" key="12">
    <source>
        <dbReference type="EMBL" id="KAG7463385.1"/>
    </source>
</evidence>
<dbReference type="InterPro" id="IPR036179">
    <property type="entry name" value="Ig-like_dom_sf"/>
</dbReference>
<dbReference type="PANTHER" id="PTHR46841">
    <property type="entry name" value="OX-2 MEMBRANE GLYCOPROTEIN"/>
    <property type="match status" value="1"/>
</dbReference>
<keyword evidence="2 9" id="KW-0812">Transmembrane</keyword>
<organism evidence="12 13">
    <name type="scientific">Megalops atlanticus</name>
    <name type="common">Tarpon</name>
    <name type="synonym">Clupea gigantea</name>
    <dbReference type="NCBI Taxonomy" id="7932"/>
    <lineage>
        <taxon>Eukaryota</taxon>
        <taxon>Metazoa</taxon>
        <taxon>Chordata</taxon>
        <taxon>Craniata</taxon>
        <taxon>Vertebrata</taxon>
        <taxon>Euteleostomi</taxon>
        <taxon>Actinopterygii</taxon>
        <taxon>Neopterygii</taxon>
        <taxon>Teleostei</taxon>
        <taxon>Elopiformes</taxon>
        <taxon>Megalopidae</taxon>
        <taxon>Megalops</taxon>
    </lineage>
</organism>
<feature type="signal peptide" evidence="10">
    <location>
        <begin position="1"/>
        <end position="24"/>
    </location>
</feature>
<dbReference type="PROSITE" id="PS50835">
    <property type="entry name" value="IG_LIKE"/>
    <property type="match status" value="3"/>
</dbReference>
<dbReference type="InterPro" id="IPR013783">
    <property type="entry name" value="Ig-like_fold"/>
</dbReference>
<dbReference type="SMART" id="SM00409">
    <property type="entry name" value="IG"/>
    <property type="match status" value="2"/>
</dbReference>